<organism evidence="1 2">
    <name type="scientific">Fusarium beomiforme</name>
    <dbReference type="NCBI Taxonomy" id="44412"/>
    <lineage>
        <taxon>Eukaryota</taxon>
        <taxon>Fungi</taxon>
        <taxon>Dikarya</taxon>
        <taxon>Ascomycota</taxon>
        <taxon>Pezizomycotina</taxon>
        <taxon>Sordariomycetes</taxon>
        <taxon>Hypocreomycetidae</taxon>
        <taxon>Hypocreales</taxon>
        <taxon>Nectriaceae</taxon>
        <taxon>Fusarium</taxon>
        <taxon>Fusarium burgessii species complex</taxon>
    </lineage>
</organism>
<dbReference type="OrthoDB" id="5058398at2759"/>
<accession>A0A9P5A7R3</accession>
<sequence>MTLSTFLNLPGEVHAQISRCLKASEMSDIILSSKEMRTFYARSYYHSLKFQGTQSELLQKLSTFVSYAEDKESTRAVFPAIKHLTIELEPGADSLDEEESQMELPRLIAKALEVLQNLQGMRLDLWWLPEDQEDELCNRIAELPVWKSFRSLQMASDAEPKLLAALAGIPFELPAVPAGNLASTTNHVRNNSRIFLEFPRLEWLVLGQVEVPDGQMDPVRADPKLLVRDLLNDLEKLEHLERLALRLEVALLSNLSQATEAEMMRAFRQIADYVFKRLPALKQVALVDAEDDEDEDLTVFRGVKKNGGIEFSIERNCDRHAFPLGILY</sequence>
<proteinExistence type="predicted"/>
<dbReference type="EMBL" id="PVQB02000817">
    <property type="protein sequence ID" value="KAF4333528.1"/>
    <property type="molecule type" value="Genomic_DNA"/>
</dbReference>
<dbReference type="AlphaFoldDB" id="A0A9P5A7R3"/>
<evidence type="ECO:0008006" key="3">
    <source>
        <dbReference type="Google" id="ProtNLM"/>
    </source>
</evidence>
<protein>
    <recommendedName>
        <fullName evidence="3">F-box domain-containing protein</fullName>
    </recommendedName>
</protein>
<gene>
    <name evidence="1" type="ORF">FBEOM_12640</name>
</gene>
<comment type="caution">
    <text evidence="1">The sequence shown here is derived from an EMBL/GenBank/DDBJ whole genome shotgun (WGS) entry which is preliminary data.</text>
</comment>
<dbReference type="Proteomes" id="UP000730481">
    <property type="component" value="Unassembled WGS sequence"/>
</dbReference>
<evidence type="ECO:0000313" key="1">
    <source>
        <dbReference type="EMBL" id="KAF4333528.1"/>
    </source>
</evidence>
<reference evidence="1" key="1">
    <citation type="journal article" date="2017" name="Mycologia">
        <title>Fusarium algeriense, sp. nov., a novel toxigenic crown rot pathogen of durum wheat from Algeria is nested in the Fusarium burgessii species complex.</title>
        <authorList>
            <person name="Laraba I."/>
            <person name="Keddad A."/>
            <person name="Boureghda H."/>
            <person name="Abdallah N."/>
            <person name="Vaughan M.M."/>
            <person name="Proctor R.H."/>
            <person name="Busman M."/>
            <person name="O'Donnell K."/>
        </authorList>
    </citation>
    <scope>NUCLEOTIDE SEQUENCE</scope>
    <source>
        <strain evidence="1">NRRL 25174</strain>
    </source>
</reference>
<evidence type="ECO:0000313" key="2">
    <source>
        <dbReference type="Proteomes" id="UP000730481"/>
    </source>
</evidence>
<keyword evidence="2" id="KW-1185">Reference proteome</keyword>
<name>A0A9P5A7R3_9HYPO</name>
<reference evidence="1" key="2">
    <citation type="submission" date="2020-02" db="EMBL/GenBank/DDBJ databases">
        <title>Identification and distribution of gene clusters putatively required for synthesis of sphingolipid metabolism inhibitors in phylogenetically diverse species of the filamentous fungus Fusarium.</title>
        <authorList>
            <person name="Kim H.-S."/>
            <person name="Busman M."/>
            <person name="Brown D.W."/>
            <person name="Divon H."/>
            <person name="Uhlig S."/>
            <person name="Proctor R.H."/>
        </authorList>
    </citation>
    <scope>NUCLEOTIDE SEQUENCE</scope>
    <source>
        <strain evidence="1">NRRL 25174</strain>
    </source>
</reference>